<feature type="domain" description="GPI inositol-deacylase winged helix" evidence="2">
    <location>
        <begin position="298"/>
        <end position="376"/>
    </location>
</feature>
<protein>
    <submittedName>
        <fullName evidence="4">Ankyrin</fullName>
    </submittedName>
</protein>
<dbReference type="OrthoDB" id="195446at2759"/>
<keyword evidence="1" id="KW-0677">Repeat</keyword>
<evidence type="ECO:0000313" key="5">
    <source>
        <dbReference type="Proteomes" id="UP000307440"/>
    </source>
</evidence>
<dbReference type="SUPFAM" id="SSF52540">
    <property type="entry name" value="P-loop containing nucleoside triphosphate hydrolases"/>
    <property type="match status" value="1"/>
</dbReference>
<dbReference type="SUPFAM" id="SSF48403">
    <property type="entry name" value="Ankyrin repeat"/>
    <property type="match status" value="2"/>
</dbReference>
<dbReference type="InterPro" id="IPR027417">
    <property type="entry name" value="P-loop_NTPase"/>
</dbReference>
<dbReference type="EMBL" id="ML210162">
    <property type="protein sequence ID" value="TFK27659.1"/>
    <property type="molecule type" value="Genomic_DNA"/>
</dbReference>
<keyword evidence="5" id="KW-1185">Reference proteome</keyword>
<dbReference type="InterPro" id="IPR002110">
    <property type="entry name" value="Ankyrin_rpt"/>
</dbReference>
<dbReference type="Gene3D" id="1.25.40.20">
    <property type="entry name" value="Ankyrin repeat-containing domain"/>
    <property type="match status" value="2"/>
</dbReference>
<dbReference type="SMART" id="SM00248">
    <property type="entry name" value="ANK"/>
    <property type="match status" value="6"/>
</dbReference>
<dbReference type="PANTHER" id="PTHR10039:SF15">
    <property type="entry name" value="NACHT DOMAIN-CONTAINING PROTEIN"/>
    <property type="match status" value="1"/>
</dbReference>
<dbReference type="Proteomes" id="UP000307440">
    <property type="component" value="Unassembled WGS sequence"/>
</dbReference>
<evidence type="ECO:0000259" key="3">
    <source>
        <dbReference type="Pfam" id="PF24883"/>
    </source>
</evidence>
<reference evidence="4 5" key="1">
    <citation type="journal article" date="2019" name="Nat. Ecol. Evol.">
        <title>Megaphylogeny resolves global patterns of mushroom evolution.</title>
        <authorList>
            <person name="Varga T."/>
            <person name="Krizsan K."/>
            <person name="Foldi C."/>
            <person name="Dima B."/>
            <person name="Sanchez-Garcia M."/>
            <person name="Sanchez-Ramirez S."/>
            <person name="Szollosi G.J."/>
            <person name="Szarkandi J.G."/>
            <person name="Papp V."/>
            <person name="Albert L."/>
            <person name="Andreopoulos W."/>
            <person name="Angelini C."/>
            <person name="Antonin V."/>
            <person name="Barry K.W."/>
            <person name="Bougher N.L."/>
            <person name="Buchanan P."/>
            <person name="Buyck B."/>
            <person name="Bense V."/>
            <person name="Catcheside P."/>
            <person name="Chovatia M."/>
            <person name="Cooper J."/>
            <person name="Damon W."/>
            <person name="Desjardin D."/>
            <person name="Finy P."/>
            <person name="Geml J."/>
            <person name="Haridas S."/>
            <person name="Hughes K."/>
            <person name="Justo A."/>
            <person name="Karasinski D."/>
            <person name="Kautmanova I."/>
            <person name="Kiss B."/>
            <person name="Kocsube S."/>
            <person name="Kotiranta H."/>
            <person name="LaButti K.M."/>
            <person name="Lechner B.E."/>
            <person name="Liimatainen K."/>
            <person name="Lipzen A."/>
            <person name="Lukacs Z."/>
            <person name="Mihaltcheva S."/>
            <person name="Morgado L.N."/>
            <person name="Niskanen T."/>
            <person name="Noordeloos M.E."/>
            <person name="Ohm R.A."/>
            <person name="Ortiz-Santana B."/>
            <person name="Ovrebo C."/>
            <person name="Racz N."/>
            <person name="Riley R."/>
            <person name="Savchenko A."/>
            <person name="Shiryaev A."/>
            <person name="Soop K."/>
            <person name="Spirin V."/>
            <person name="Szebenyi C."/>
            <person name="Tomsovsky M."/>
            <person name="Tulloss R.E."/>
            <person name="Uehling J."/>
            <person name="Grigoriev I.V."/>
            <person name="Vagvolgyi C."/>
            <person name="Papp T."/>
            <person name="Martin F.M."/>
            <person name="Miettinen O."/>
            <person name="Hibbett D.S."/>
            <person name="Nagy L.G."/>
        </authorList>
    </citation>
    <scope>NUCLEOTIDE SEQUENCE [LARGE SCALE GENOMIC DNA]</scope>
    <source>
        <strain evidence="4 5">CBS 121175</strain>
    </source>
</reference>
<proteinExistence type="predicted"/>
<dbReference type="Pfam" id="PF24883">
    <property type="entry name" value="NPHP3_N"/>
    <property type="match status" value="1"/>
</dbReference>
<dbReference type="InterPro" id="IPR036770">
    <property type="entry name" value="Ankyrin_rpt-contain_sf"/>
</dbReference>
<dbReference type="InterPro" id="IPR056884">
    <property type="entry name" value="NPHP3-like_N"/>
</dbReference>
<dbReference type="AlphaFoldDB" id="A0A5C3L3R8"/>
<dbReference type="STRING" id="230819.A0A5C3L3R8"/>
<feature type="non-terminal residue" evidence="4">
    <location>
        <position position="710"/>
    </location>
</feature>
<gene>
    <name evidence="4" type="ORF">FA15DRAFT_566616</name>
</gene>
<feature type="domain" description="Nephrocystin 3-like N-terminal" evidence="3">
    <location>
        <begin position="26"/>
        <end position="187"/>
    </location>
</feature>
<evidence type="ECO:0000256" key="1">
    <source>
        <dbReference type="ARBA" id="ARBA00022737"/>
    </source>
</evidence>
<evidence type="ECO:0000259" key="2">
    <source>
        <dbReference type="Pfam" id="PF22939"/>
    </source>
</evidence>
<dbReference type="Pfam" id="PF12796">
    <property type="entry name" value="Ank_2"/>
    <property type="match status" value="2"/>
</dbReference>
<feature type="non-terminal residue" evidence="4">
    <location>
        <position position="1"/>
    </location>
</feature>
<dbReference type="InterPro" id="IPR054471">
    <property type="entry name" value="GPIID_WHD"/>
</dbReference>
<organism evidence="4 5">
    <name type="scientific">Coprinopsis marcescibilis</name>
    <name type="common">Agaric fungus</name>
    <name type="synonym">Psathyrella marcescibilis</name>
    <dbReference type="NCBI Taxonomy" id="230819"/>
    <lineage>
        <taxon>Eukaryota</taxon>
        <taxon>Fungi</taxon>
        <taxon>Dikarya</taxon>
        <taxon>Basidiomycota</taxon>
        <taxon>Agaricomycotina</taxon>
        <taxon>Agaricomycetes</taxon>
        <taxon>Agaricomycetidae</taxon>
        <taxon>Agaricales</taxon>
        <taxon>Agaricineae</taxon>
        <taxon>Psathyrellaceae</taxon>
        <taxon>Coprinopsis</taxon>
    </lineage>
</organism>
<sequence>RLANWLAVLNFREIQKETSRKRTPQTGYWVLEMEIFKAWVRGSEGGPRIIWGTGMPGAGKTVIASLVIEHLQKIAKEDPGVCVAFAYCRYTERIPVRVILAALLRQILERYPSVFPFVQSLNGQHHLERTEPDQEDILDVLRQISTSGLFKTTFYVLDGLDEASTAVRFDLLEALASLPVRFLLTSRPLESLEDQVPDAEFFNISASDADIALLIDQKINRIPALRRLLRQNESIKGRRWYPNAELVSRFLLASLQMDMLQASECPSIKDLWDCFARLPAGIDAMYEMTMKRIESQPSNKLAKLALTWLAFGEEALSVDQLRYAVAVDLETYKFDADRLVDKDYLLSSCCGLIAVESDLLNGLKFRLIHFTARDYLKLYLAAHWSPCSPRSIIASACIARLLQYNFHDFQPQADGHGSRIIAQSDAYEEDVMLRYAHTNWANHARQCTPFPDDVLDFIGQCRQYLLGFSELGRDVHVAAAYGVEEYFVAEFLLTAAGIDVHVRDSNGWTALIAAADKGMESVVRRLLTLESVEVNAKTRIDCRTALIRAAFGGHESTIRLLCKAPGMDINATDDKGETILTAASRACSDSGAIRALLNFPGIDVNAGSASALAIAVCRNEKAIAMVLLQFPGIDVNKEFEGDTALGWAAAGKDIGMLEMLLNHPGIDVNAGSDKPLIVAAREGRLDIVKRLLGHPGIEVNAEDTEGYTAL</sequence>
<dbReference type="PANTHER" id="PTHR10039">
    <property type="entry name" value="AMELOGENIN"/>
    <property type="match status" value="1"/>
</dbReference>
<dbReference type="Gene3D" id="3.40.50.300">
    <property type="entry name" value="P-loop containing nucleotide triphosphate hydrolases"/>
    <property type="match status" value="1"/>
</dbReference>
<evidence type="ECO:0000313" key="4">
    <source>
        <dbReference type="EMBL" id="TFK27659.1"/>
    </source>
</evidence>
<name>A0A5C3L3R8_COPMA</name>
<dbReference type="Pfam" id="PF22939">
    <property type="entry name" value="WHD_GPIID"/>
    <property type="match status" value="1"/>
</dbReference>
<accession>A0A5C3L3R8</accession>